<protein>
    <submittedName>
        <fullName evidence="1">Uncharacterized protein</fullName>
    </submittedName>
</protein>
<organism evidence="1 2">
    <name type="scientific">Parelaphostrongylus tenuis</name>
    <name type="common">Meningeal worm</name>
    <dbReference type="NCBI Taxonomy" id="148309"/>
    <lineage>
        <taxon>Eukaryota</taxon>
        <taxon>Metazoa</taxon>
        <taxon>Ecdysozoa</taxon>
        <taxon>Nematoda</taxon>
        <taxon>Chromadorea</taxon>
        <taxon>Rhabditida</taxon>
        <taxon>Rhabditina</taxon>
        <taxon>Rhabditomorpha</taxon>
        <taxon>Strongyloidea</taxon>
        <taxon>Metastrongylidae</taxon>
        <taxon>Parelaphostrongylus</taxon>
    </lineage>
</organism>
<keyword evidence="2" id="KW-1185">Reference proteome</keyword>
<accession>A0AAD5M0R9</accession>
<dbReference type="EMBL" id="JAHQIW010000511">
    <property type="protein sequence ID" value="KAJ1348473.1"/>
    <property type="molecule type" value="Genomic_DNA"/>
</dbReference>
<dbReference type="AlphaFoldDB" id="A0AAD5M0R9"/>
<proteinExistence type="predicted"/>
<evidence type="ECO:0000313" key="2">
    <source>
        <dbReference type="Proteomes" id="UP001196413"/>
    </source>
</evidence>
<sequence>MVGTIFCDFSLRDGIVFVTSKLTEALPADQKNIRIAKTYEITPTMNEESESISIGTTAVDDVALQSDDGLPESDVSLQSCNECTEEENELLECSWVSTSQPLPQSGNQEFPAQEELTTKCSRCSLDYMQKLLK</sequence>
<name>A0AAD5M0R9_PARTN</name>
<dbReference type="Proteomes" id="UP001196413">
    <property type="component" value="Unassembled WGS sequence"/>
</dbReference>
<evidence type="ECO:0000313" key="1">
    <source>
        <dbReference type="EMBL" id="KAJ1348473.1"/>
    </source>
</evidence>
<reference evidence="1" key="1">
    <citation type="submission" date="2021-06" db="EMBL/GenBank/DDBJ databases">
        <title>Parelaphostrongylus tenuis whole genome reference sequence.</title>
        <authorList>
            <person name="Garwood T.J."/>
            <person name="Larsen P.A."/>
            <person name="Fountain-Jones N.M."/>
            <person name="Garbe J.R."/>
            <person name="Macchietto M.G."/>
            <person name="Kania S.A."/>
            <person name="Gerhold R.W."/>
            <person name="Richards J.E."/>
            <person name="Wolf T.M."/>
        </authorList>
    </citation>
    <scope>NUCLEOTIDE SEQUENCE</scope>
    <source>
        <strain evidence="1">MNPRO001-30</strain>
        <tissue evidence="1">Meninges</tissue>
    </source>
</reference>
<comment type="caution">
    <text evidence="1">The sequence shown here is derived from an EMBL/GenBank/DDBJ whole genome shotgun (WGS) entry which is preliminary data.</text>
</comment>
<gene>
    <name evidence="1" type="ORF">KIN20_003776</name>
</gene>